<dbReference type="AlphaFoldDB" id="A0A9Q0MVM8"/>
<sequence>MERQDNKTPSISPTPDSDSTNLSVETIINNNNVQHASTPIKQQSIAVKPPNIPSPNAQPQDGDSQHLYNIPDLVTNPKKDKDIFSTETIVSQNPNINNASASSSVTLITGPNKTNLPITIWLAVVQLLLSIALTTLGGLVLARGATLSQTGSGIWAGGIAAIAGALGVINVRKAQTGFLAVSLICVASSTLALALTGIGLVRDLNLENSHGAIAASSGLIVTLSLHLIISVLSVYNSAMRLCSRSNAENSLAIQI</sequence>
<evidence type="ECO:0000256" key="1">
    <source>
        <dbReference type="ARBA" id="ARBA00004141"/>
    </source>
</evidence>
<comment type="caution">
    <text evidence="7">The sequence shown here is derived from an EMBL/GenBank/DDBJ whole genome shotgun (WGS) entry which is preliminary data.</text>
</comment>
<organism evidence="7 8">
    <name type="scientific">Pseudolycoriella hygida</name>
    <dbReference type="NCBI Taxonomy" id="35572"/>
    <lineage>
        <taxon>Eukaryota</taxon>
        <taxon>Metazoa</taxon>
        <taxon>Ecdysozoa</taxon>
        <taxon>Arthropoda</taxon>
        <taxon>Hexapoda</taxon>
        <taxon>Insecta</taxon>
        <taxon>Pterygota</taxon>
        <taxon>Neoptera</taxon>
        <taxon>Endopterygota</taxon>
        <taxon>Diptera</taxon>
        <taxon>Nematocera</taxon>
        <taxon>Sciaroidea</taxon>
        <taxon>Sciaridae</taxon>
        <taxon>Pseudolycoriella</taxon>
    </lineage>
</organism>
<feature type="transmembrane region" description="Helical" evidence="6">
    <location>
        <begin position="120"/>
        <end position="142"/>
    </location>
</feature>
<dbReference type="InterPro" id="IPR007237">
    <property type="entry name" value="CD20-like"/>
</dbReference>
<reference evidence="7" key="1">
    <citation type="submission" date="2022-07" db="EMBL/GenBank/DDBJ databases">
        <authorList>
            <person name="Trinca V."/>
            <person name="Uliana J.V.C."/>
            <person name="Torres T.T."/>
            <person name="Ward R.J."/>
            <person name="Monesi N."/>
        </authorList>
    </citation>
    <scope>NUCLEOTIDE SEQUENCE</scope>
    <source>
        <strain evidence="7">HSMRA1968</strain>
        <tissue evidence="7">Whole embryos</tissue>
    </source>
</reference>
<feature type="transmembrane region" description="Helical" evidence="6">
    <location>
        <begin position="213"/>
        <end position="235"/>
    </location>
</feature>
<feature type="region of interest" description="Disordered" evidence="5">
    <location>
        <begin position="1"/>
        <end position="23"/>
    </location>
</feature>
<protein>
    <submittedName>
        <fullName evidence="7">Uncharacterized protein</fullName>
    </submittedName>
</protein>
<proteinExistence type="predicted"/>
<feature type="region of interest" description="Disordered" evidence="5">
    <location>
        <begin position="46"/>
        <end position="65"/>
    </location>
</feature>
<evidence type="ECO:0000256" key="6">
    <source>
        <dbReference type="SAM" id="Phobius"/>
    </source>
</evidence>
<feature type="compositionally biased region" description="Low complexity" evidence="5">
    <location>
        <begin position="8"/>
        <end position="20"/>
    </location>
</feature>
<gene>
    <name evidence="7" type="ORF">Bhyg_10778</name>
</gene>
<dbReference type="OrthoDB" id="7789947at2759"/>
<dbReference type="GO" id="GO:0016020">
    <property type="term" value="C:membrane"/>
    <property type="evidence" value="ECO:0007669"/>
    <property type="project" value="UniProtKB-SubCell"/>
</dbReference>
<accession>A0A9Q0MVM8</accession>
<keyword evidence="3 6" id="KW-1133">Transmembrane helix</keyword>
<feature type="transmembrane region" description="Helical" evidence="6">
    <location>
        <begin position="154"/>
        <end position="171"/>
    </location>
</feature>
<dbReference type="EMBL" id="WJQU01000003">
    <property type="protein sequence ID" value="KAJ6638045.1"/>
    <property type="molecule type" value="Genomic_DNA"/>
</dbReference>
<evidence type="ECO:0000256" key="5">
    <source>
        <dbReference type="SAM" id="MobiDB-lite"/>
    </source>
</evidence>
<dbReference type="Pfam" id="PF04103">
    <property type="entry name" value="CD20"/>
    <property type="match status" value="1"/>
</dbReference>
<evidence type="ECO:0000313" key="8">
    <source>
        <dbReference type="Proteomes" id="UP001151699"/>
    </source>
</evidence>
<evidence type="ECO:0000256" key="4">
    <source>
        <dbReference type="ARBA" id="ARBA00023136"/>
    </source>
</evidence>
<evidence type="ECO:0000256" key="2">
    <source>
        <dbReference type="ARBA" id="ARBA00022692"/>
    </source>
</evidence>
<feature type="transmembrane region" description="Helical" evidence="6">
    <location>
        <begin position="178"/>
        <end position="201"/>
    </location>
</feature>
<keyword evidence="8" id="KW-1185">Reference proteome</keyword>
<name>A0A9Q0MVM8_9DIPT</name>
<dbReference type="Proteomes" id="UP001151699">
    <property type="component" value="Chromosome X"/>
</dbReference>
<comment type="subcellular location">
    <subcellularLocation>
        <location evidence="1">Membrane</location>
        <topology evidence="1">Multi-pass membrane protein</topology>
    </subcellularLocation>
</comment>
<evidence type="ECO:0000256" key="3">
    <source>
        <dbReference type="ARBA" id="ARBA00022989"/>
    </source>
</evidence>
<evidence type="ECO:0000313" key="7">
    <source>
        <dbReference type="EMBL" id="KAJ6638045.1"/>
    </source>
</evidence>
<keyword evidence="2 6" id="KW-0812">Transmembrane</keyword>
<keyword evidence="4 6" id="KW-0472">Membrane</keyword>